<name>A0A9P7QFU5_9HYPO</name>
<dbReference type="EMBL" id="SRRH01000551">
    <property type="protein sequence ID" value="KAG6287399.1"/>
    <property type="molecule type" value="Genomic_DNA"/>
</dbReference>
<dbReference type="AlphaFoldDB" id="A0A9P7QFU5"/>
<dbReference type="Proteomes" id="UP000707071">
    <property type="component" value="Unassembled WGS sequence"/>
</dbReference>
<organism evidence="2 3">
    <name type="scientific">Claviceps aff. purpurea</name>
    <dbReference type="NCBI Taxonomy" id="1967640"/>
    <lineage>
        <taxon>Eukaryota</taxon>
        <taxon>Fungi</taxon>
        <taxon>Dikarya</taxon>
        <taxon>Ascomycota</taxon>
        <taxon>Pezizomycotina</taxon>
        <taxon>Sordariomycetes</taxon>
        <taxon>Hypocreomycetidae</taxon>
        <taxon>Hypocreales</taxon>
        <taxon>Clavicipitaceae</taxon>
        <taxon>Claviceps</taxon>
    </lineage>
</organism>
<sequence>MTRSGAPHDAAADLPPPPPYEAATDGQGFHDNNSNSNSNNNNNDDDDDDDDAREQRPFIAYSDEKPTQGSRSCSPERHSRVSAAQGAGESSGQRTAANPTSKKSNATPTLLCSILPSILPEHEILRTRCFASDTSPQQQRFRVALVTRAILQVYDAQFDALLWELHGNSSQLVQGHQEPLQFGEGFRPSPDGSLLCVIASRGDQRQHRRLLIVDAETGWVRLEHALSATDGNKPHVSADNRMVVVLGQVGGPDSHGYLKILSLQEEDAHQPHHVQRRIRLAKPAPGQAMGIRFAPDSRHVITCAGPTKRVTEDPAPSISVCIYGVAEKGDKPLQCTRFPCSPSFNKNSSSSSSSGTSSNSVVVPFAADFHFPSPQEWLVSFPDSTSPGPGRTCLVNARLGQIVTILAAPELSLSQKWQVGVSSAAPAQATEVAYDPETGLFTRMDVHSTLLSRGQTITVTKFALSSNAGRAKAVLRKALQIRAMIWTCKAGDVCALSPDGSHVLVRQGGSGSAKVDVLSVAV</sequence>
<comment type="caution">
    <text evidence="2">The sequence shown here is derived from an EMBL/GenBank/DDBJ whole genome shotgun (WGS) entry which is preliminary data.</text>
</comment>
<feature type="compositionally biased region" description="Acidic residues" evidence="1">
    <location>
        <begin position="43"/>
        <end position="52"/>
    </location>
</feature>
<feature type="region of interest" description="Disordered" evidence="1">
    <location>
        <begin position="1"/>
        <end position="107"/>
    </location>
</feature>
<protein>
    <submittedName>
        <fullName evidence="2">Uncharacterized protein</fullName>
    </submittedName>
</protein>
<feature type="compositionally biased region" description="Low complexity" evidence="1">
    <location>
        <begin position="21"/>
        <end position="42"/>
    </location>
</feature>
<evidence type="ECO:0000313" key="3">
    <source>
        <dbReference type="Proteomes" id="UP000707071"/>
    </source>
</evidence>
<accession>A0A9P7QFU5</accession>
<keyword evidence="3" id="KW-1185">Reference proteome</keyword>
<evidence type="ECO:0000256" key="1">
    <source>
        <dbReference type="SAM" id="MobiDB-lite"/>
    </source>
</evidence>
<dbReference type="InterPro" id="IPR011044">
    <property type="entry name" value="Quino_amine_DH_bsu"/>
</dbReference>
<gene>
    <name evidence="2" type="ORF">E4U09_006197</name>
</gene>
<reference evidence="2 3" key="1">
    <citation type="journal article" date="2020" name="bioRxiv">
        <title>Whole genome comparisons of ergot fungi reveals the divergence and evolution of species within the genus Claviceps are the result of varying mechanisms driving genome evolution and host range expansion.</title>
        <authorList>
            <person name="Wyka S.A."/>
            <person name="Mondo S.J."/>
            <person name="Liu M."/>
            <person name="Dettman J."/>
            <person name="Nalam V."/>
            <person name="Broders K.D."/>
        </authorList>
    </citation>
    <scope>NUCLEOTIDE SEQUENCE [LARGE SCALE GENOMIC DNA]</scope>
    <source>
        <strain evidence="2 3">Clav52</strain>
    </source>
</reference>
<evidence type="ECO:0000313" key="2">
    <source>
        <dbReference type="EMBL" id="KAG6287399.1"/>
    </source>
</evidence>
<proteinExistence type="predicted"/>
<dbReference type="SUPFAM" id="SSF50969">
    <property type="entry name" value="YVTN repeat-like/Quinoprotein amine dehydrogenase"/>
    <property type="match status" value="1"/>
</dbReference>
<feature type="compositionally biased region" description="Polar residues" evidence="1">
    <location>
        <begin position="88"/>
        <end position="107"/>
    </location>
</feature>